<dbReference type="InterPro" id="IPR010223">
    <property type="entry name" value="MinD"/>
</dbReference>
<dbReference type="SUPFAM" id="SSF52540">
    <property type="entry name" value="P-loop containing nucleoside triphosphate hydrolases"/>
    <property type="match status" value="1"/>
</dbReference>
<evidence type="ECO:0000259" key="11">
    <source>
        <dbReference type="Pfam" id="PF01656"/>
    </source>
</evidence>
<dbReference type="InterPro" id="IPR027417">
    <property type="entry name" value="P-loop_NTPase"/>
</dbReference>
<dbReference type="GO" id="GO:0051782">
    <property type="term" value="P:negative regulation of cell division"/>
    <property type="evidence" value="ECO:0007669"/>
    <property type="project" value="TreeGrafter"/>
</dbReference>
<dbReference type="Gene3D" id="3.40.50.300">
    <property type="entry name" value="P-loop containing nucleotide triphosphate hydrolases"/>
    <property type="match status" value="1"/>
</dbReference>
<evidence type="ECO:0000256" key="4">
    <source>
        <dbReference type="ARBA" id="ARBA00022741"/>
    </source>
</evidence>
<feature type="binding site" evidence="10">
    <location>
        <begin position="11"/>
        <end position="18"/>
    </location>
    <ligand>
        <name>ATP</name>
        <dbReference type="ChEBI" id="CHEBI:30616"/>
    </ligand>
</feature>
<evidence type="ECO:0000256" key="5">
    <source>
        <dbReference type="ARBA" id="ARBA00022840"/>
    </source>
</evidence>
<dbReference type="GO" id="GO:0000917">
    <property type="term" value="P:division septum assembly"/>
    <property type="evidence" value="ECO:0007669"/>
    <property type="project" value="UniProtKB-KW"/>
</dbReference>
<accession>A0A9D1SY37</accession>
<evidence type="ECO:0000256" key="3">
    <source>
        <dbReference type="ARBA" id="ARBA00022618"/>
    </source>
</evidence>
<evidence type="ECO:0000256" key="9">
    <source>
        <dbReference type="ARBA" id="ARBA00032845"/>
    </source>
</evidence>
<evidence type="ECO:0000256" key="1">
    <source>
        <dbReference type="ARBA" id="ARBA00010257"/>
    </source>
</evidence>
<dbReference type="EMBL" id="DVOJ01000002">
    <property type="protein sequence ID" value="HIV01000.1"/>
    <property type="molecule type" value="Genomic_DNA"/>
</dbReference>
<keyword evidence="7" id="KW-0131">Cell cycle</keyword>
<keyword evidence="5 10" id="KW-0067">ATP-binding</keyword>
<evidence type="ECO:0000256" key="2">
    <source>
        <dbReference type="ARBA" id="ARBA00016887"/>
    </source>
</evidence>
<sequence>MARKIVLTSGKGGVGKTTVCANLGVRLSNLGFRVCLVDVDIGLNNLDVIMGVENKVMFDICDVIRAKCRVKQALIQDSRYPSLYILPSAHTNINGNITGENVKNVIDMLDQSFDYILIDCPAGVDAGFHRAVFSANEALIVVTPHISSIRDADKVLTILSSYNLFSTGLVVNRVRGDLLLSGDMISVEKISELLGVKIVGVIPDDDEVSTLSSLGAFSLNSAGTRAFSLLAENVHNGTRKVYDCTLKYKGFMGAIRRTIKKRV</sequence>
<dbReference type="InterPro" id="IPR025501">
    <property type="entry name" value="MinD_FleN"/>
</dbReference>
<reference evidence="12" key="2">
    <citation type="journal article" date="2021" name="PeerJ">
        <title>Extensive microbial diversity within the chicken gut microbiome revealed by metagenomics and culture.</title>
        <authorList>
            <person name="Gilroy R."/>
            <person name="Ravi A."/>
            <person name="Getino M."/>
            <person name="Pursley I."/>
            <person name="Horton D.L."/>
            <person name="Alikhan N.F."/>
            <person name="Baker D."/>
            <person name="Gharbi K."/>
            <person name="Hall N."/>
            <person name="Watson M."/>
            <person name="Adriaenssens E.M."/>
            <person name="Foster-Nyarko E."/>
            <person name="Jarju S."/>
            <person name="Secka A."/>
            <person name="Antonio M."/>
            <person name="Oren A."/>
            <person name="Chaudhuri R.R."/>
            <person name="La Ragione R."/>
            <person name="Hildebrand F."/>
            <person name="Pallen M.J."/>
        </authorList>
    </citation>
    <scope>NUCLEOTIDE SEQUENCE</scope>
    <source>
        <strain evidence="12">CHK186-9395</strain>
    </source>
</reference>
<evidence type="ECO:0000256" key="10">
    <source>
        <dbReference type="PIRSR" id="PIRSR003092-1"/>
    </source>
</evidence>
<dbReference type="Proteomes" id="UP000886861">
    <property type="component" value="Unassembled WGS sequence"/>
</dbReference>
<organism evidence="12 13">
    <name type="scientific">Candidatus Caccopulliclostridium gallistercoris</name>
    <dbReference type="NCBI Taxonomy" id="2840719"/>
    <lineage>
        <taxon>Bacteria</taxon>
        <taxon>Bacillati</taxon>
        <taxon>Bacillota</taxon>
        <taxon>Clostridia</taxon>
        <taxon>Candidatus Caccopulliclostridium</taxon>
    </lineage>
</organism>
<dbReference type="GO" id="GO:0016887">
    <property type="term" value="F:ATP hydrolysis activity"/>
    <property type="evidence" value="ECO:0007669"/>
    <property type="project" value="InterPro"/>
</dbReference>
<dbReference type="CDD" id="cd02036">
    <property type="entry name" value="MinD"/>
    <property type="match status" value="1"/>
</dbReference>
<reference evidence="12" key="1">
    <citation type="submission" date="2020-10" db="EMBL/GenBank/DDBJ databases">
        <authorList>
            <person name="Gilroy R."/>
        </authorList>
    </citation>
    <scope>NUCLEOTIDE SEQUENCE</scope>
    <source>
        <strain evidence="12">CHK186-9395</strain>
    </source>
</reference>
<evidence type="ECO:0000256" key="7">
    <source>
        <dbReference type="ARBA" id="ARBA00023306"/>
    </source>
</evidence>
<protein>
    <recommendedName>
        <fullName evidence="2">Septum site-determining protein MinD</fullName>
    </recommendedName>
    <alternativeName>
        <fullName evidence="9">Cell division inhibitor MinD</fullName>
    </alternativeName>
</protein>
<comment type="function">
    <text evidence="8">ATPase required for the correct placement of the division site. Cell division inhibitors MinC and MinD act in concert to form an inhibitor capable of blocking formation of the polar Z ring septums. Rapidly oscillates between the poles of the cell to destabilize FtsZ filaments that have formed before they mature into polar Z rings.</text>
</comment>
<dbReference type="InterPro" id="IPR002586">
    <property type="entry name" value="CobQ/CobB/MinD/ParA_Nub-bd_dom"/>
</dbReference>
<dbReference type="Pfam" id="PF01656">
    <property type="entry name" value="CbiA"/>
    <property type="match status" value="1"/>
</dbReference>
<dbReference type="GO" id="GO:0005829">
    <property type="term" value="C:cytosol"/>
    <property type="evidence" value="ECO:0007669"/>
    <property type="project" value="TreeGrafter"/>
</dbReference>
<dbReference type="InterPro" id="IPR050625">
    <property type="entry name" value="ParA/MinD_ATPase"/>
</dbReference>
<dbReference type="PANTHER" id="PTHR43384:SF6">
    <property type="entry name" value="SEPTUM SITE-DETERMINING PROTEIN MIND HOMOLOG, CHLOROPLASTIC"/>
    <property type="match status" value="1"/>
</dbReference>
<dbReference type="AlphaFoldDB" id="A0A9D1SY37"/>
<keyword evidence="4 10" id="KW-0547">Nucleotide-binding</keyword>
<dbReference type="GO" id="GO:0009898">
    <property type="term" value="C:cytoplasmic side of plasma membrane"/>
    <property type="evidence" value="ECO:0007669"/>
    <property type="project" value="TreeGrafter"/>
</dbReference>
<feature type="domain" description="CobQ/CobB/MinD/ParA nucleotide binding" evidence="11">
    <location>
        <begin position="5"/>
        <end position="213"/>
    </location>
</feature>
<dbReference type="GO" id="GO:0005524">
    <property type="term" value="F:ATP binding"/>
    <property type="evidence" value="ECO:0007669"/>
    <property type="project" value="UniProtKB-KW"/>
</dbReference>
<evidence type="ECO:0000256" key="6">
    <source>
        <dbReference type="ARBA" id="ARBA00023210"/>
    </source>
</evidence>
<evidence type="ECO:0000313" key="12">
    <source>
        <dbReference type="EMBL" id="HIV01000.1"/>
    </source>
</evidence>
<comment type="caution">
    <text evidence="12">The sequence shown here is derived from an EMBL/GenBank/DDBJ whole genome shotgun (WGS) entry which is preliminary data.</text>
</comment>
<keyword evidence="3" id="KW-0132">Cell division</keyword>
<dbReference type="PANTHER" id="PTHR43384">
    <property type="entry name" value="SEPTUM SITE-DETERMINING PROTEIN MIND HOMOLOG, CHLOROPLASTIC-RELATED"/>
    <property type="match status" value="1"/>
</dbReference>
<gene>
    <name evidence="12" type="primary">minD</name>
    <name evidence="12" type="ORF">IAA62_00340</name>
</gene>
<keyword evidence="6" id="KW-0717">Septation</keyword>
<name>A0A9D1SY37_9FIRM</name>
<proteinExistence type="inferred from homology"/>
<dbReference type="PIRSF" id="PIRSF003092">
    <property type="entry name" value="MinD"/>
    <property type="match status" value="1"/>
</dbReference>
<dbReference type="NCBIfam" id="TIGR01968">
    <property type="entry name" value="minD_bact"/>
    <property type="match status" value="1"/>
</dbReference>
<evidence type="ECO:0000313" key="13">
    <source>
        <dbReference type="Proteomes" id="UP000886861"/>
    </source>
</evidence>
<comment type="similarity">
    <text evidence="1">Belongs to the ParA family. MinD subfamily.</text>
</comment>
<evidence type="ECO:0000256" key="8">
    <source>
        <dbReference type="ARBA" id="ARBA00025436"/>
    </source>
</evidence>